<evidence type="ECO:0000256" key="1">
    <source>
        <dbReference type="SAM" id="Coils"/>
    </source>
</evidence>
<dbReference type="EMBL" id="KE653213">
    <property type="protein sequence ID" value="EQK99674.1"/>
    <property type="molecule type" value="Genomic_DNA"/>
</dbReference>
<reference evidence="2 3" key="1">
    <citation type="journal article" date="2013" name="Chin. Sci. Bull.">
        <title>Genome survey uncovers the secrets of sex and lifestyle in caterpillar fungus.</title>
        <authorList>
            <person name="Hu X."/>
            <person name="Zhang Y."/>
            <person name="Xiao G."/>
            <person name="Zheng P."/>
            <person name="Xia Y."/>
            <person name="Zhang X."/>
            <person name="St Leger R.J."/>
            <person name="Liu X."/>
            <person name="Wang C."/>
        </authorList>
    </citation>
    <scope>NUCLEOTIDE SEQUENCE [LARGE SCALE GENOMIC DNA]</scope>
    <source>
        <strain evidence="3">Co18 / CGMCC 3.14243</strain>
        <tissue evidence="2">Fruit-body</tissue>
    </source>
</reference>
<dbReference type="AlphaFoldDB" id="T5A2N0"/>
<keyword evidence="1" id="KW-0175">Coiled coil</keyword>
<dbReference type="Proteomes" id="UP000019374">
    <property type="component" value="Unassembled WGS sequence"/>
</dbReference>
<sequence length="250" mass="27764">MPARRVLALLSAPAHPTFDFSSTRGANDAANWITAVIGTMLHGAAALMDDMVIMLSSNIWMMERVPHSGYTAADLVLVIRWYYSVFFLAQGFIQTRLKDRREDLKTTIRVAGRPLLVSSLVEALVHMLSRLNETLQHLEERIMADHQQPGATAQLLRDLKASFEGGIFQKPVPVVSPREILLWCLGNSRAVRDEMGRSAWYSRSAFGDYMGMSAAEGPSIDMQTVANTRCGQGLRDAHATHQRDAGSFYP</sequence>
<protein>
    <submittedName>
        <fullName evidence="2">Uncharacterized protein</fullName>
    </submittedName>
</protein>
<feature type="coiled-coil region" evidence="1">
    <location>
        <begin position="121"/>
        <end position="148"/>
    </location>
</feature>
<proteinExistence type="predicted"/>
<evidence type="ECO:0000313" key="2">
    <source>
        <dbReference type="EMBL" id="EQK99674.1"/>
    </source>
</evidence>
<name>T5A2N0_OPHSC</name>
<accession>T5A2N0</accession>
<gene>
    <name evidence="2" type="ORF">OCS_04608</name>
</gene>
<evidence type="ECO:0000313" key="3">
    <source>
        <dbReference type="Proteomes" id="UP000019374"/>
    </source>
</evidence>
<organism evidence="2 3">
    <name type="scientific">Ophiocordyceps sinensis (strain Co18 / CGMCC 3.14243)</name>
    <name type="common">Yarsagumba caterpillar fungus</name>
    <name type="synonym">Hirsutella sinensis</name>
    <dbReference type="NCBI Taxonomy" id="911162"/>
    <lineage>
        <taxon>Eukaryota</taxon>
        <taxon>Fungi</taxon>
        <taxon>Dikarya</taxon>
        <taxon>Ascomycota</taxon>
        <taxon>Pezizomycotina</taxon>
        <taxon>Sordariomycetes</taxon>
        <taxon>Hypocreomycetidae</taxon>
        <taxon>Hypocreales</taxon>
        <taxon>Ophiocordycipitaceae</taxon>
        <taxon>Ophiocordyceps</taxon>
    </lineage>
</organism>
<dbReference type="HOGENOM" id="CLU_1111685_0_0_1"/>